<dbReference type="InterPro" id="IPR022234">
    <property type="entry name" value="DUF3759"/>
</dbReference>
<dbReference type="AlphaFoldDB" id="A0AA40BWB3"/>
<evidence type="ECO:0000256" key="1">
    <source>
        <dbReference type="SAM" id="MobiDB-lite"/>
    </source>
</evidence>
<evidence type="ECO:0000313" key="3">
    <source>
        <dbReference type="Proteomes" id="UP001174934"/>
    </source>
</evidence>
<evidence type="ECO:0008006" key="4">
    <source>
        <dbReference type="Google" id="ProtNLM"/>
    </source>
</evidence>
<sequence length="126" mass="14522">MGFFNFGDARDARNEVYNTDTYTPEHKAKFSHEMIGGAAAFEAMHIWEKEQRKEGKTVDHAFAKEALAGLAAAETDKLFETKGLDFVDREQARRHASRQAEQLYDQQYGGQDNYSTDYEIHDSMRY</sequence>
<dbReference type="EMBL" id="JAULSR010000006">
    <property type="protein sequence ID" value="KAK0615922.1"/>
    <property type="molecule type" value="Genomic_DNA"/>
</dbReference>
<dbReference type="Pfam" id="PF12585">
    <property type="entry name" value="DUF3759"/>
    <property type="match status" value="1"/>
</dbReference>
<dbReference type="Proteomes" id="UP001174934">
    <property type="component" value="Unassembled WGS sequence"/>
</dbReference>
<proteinExistence type="predicted"/>
<keyword evidence="3" id="KW-1185">Reference proteome</keyword>
<comment type="caution">
    <text evidence="2">The sequence shown here is derived from an EMBL/GenBank/DDBJ whole genome shotgun (WGS) entry which is preliminary data.</text>
</comment>
<evidence type="ECO:0000313" key="2">
    <source>
        <dbReference type="EMBL" id="KAK0615922.1"/>
    </source>
</evidence>
<accession>A0AA40BWB3</accession>
<reference evidence="2" key="1">
    <citation type="submission" date="2023-06" db="EMBL/GenBank/DDBJ databases">
        <title>Genome-scale phylogeny and comparative genomics of the fungal order Sordariales.</title>
        <authorList>
            <consortium name="Lawrence Berkeley National Laboratory"/>
            <person name="Hensen N."/>
            <person name="Bonometti L."/>
            <person name="Westerberg I."/>
            <person name="Brannstrom I.O."/>
            <person name="Guillou S."/>
            <person name="Cros-Aarteil S."/>
            <person name="Calhoun S."/>
            <person name="Haridas S."/>
            <person name="Kuo A."/>
            <person name="Mondo S."/>
            <person name="Pangilinan J."/>
            <person name="Riley R."/>
            <person name="LaButti K."/>
            <person name="Andreopoulos B."/>
            <person name="Lipzen A."/>
            <person name="Chen C."/>
            <person name="Yanf M."/>
            <person name="Daum C."/>
            <person name="Ng V."/>
            <person name="Clum A."/>
            <person name="Steindorff A."/>
            <person name="Ohm R."/>
            <person name="Martin F."/>
            <person name="Silar P."/>
            <person name="Natvig D."/>
            <person name="Lalanne C."/>
            <person name="Gautier V."/>
            <person name="Ament-velasquez S.L."/>
            <person name="Kruys A."/>
            <person name="Hutchinson M.I."/>
            <person name="Powell A.J."/>
            <person name="Barry K."/>
            <person name="Miller A.N."/>
            <person name="Grigoriev I.V."/>
            <person name="Debuchy R."/>
            <person name="Gladieux P."/>
            <person name="Thoren M.H."/>
            <person name="Johannesson H."/>
        </authorList>
    </citation>
    <scope>NUCLEOTIDE SEQUENCE</scope>
    <source>
        <strain evidence="2">SMH3391-2</strain>
    </source>
</reference>
<dbReference type="PANTHER" id="PTHR37450">
    <property type="entry name" value="CIPC PROTEIN"/>
    <property type="match status" value="1"/>
</dbReference>
<feature type="compositionally biased region" description="Polar residues" evidence="1">
    <location>
        <begin position="104"/>
        <end position="116"/>
    </location>
</feature>
<gene>
    <name evidence="2" type="ORF">B0T17DRAFT_496994</name>
</gene>
<organism evidence="2 3">
    <name type="scientific">Bombardia bombarda</name>
    <dbReference type="NCBI Taxonomy" id="252184"/>
    <lineage>
        <taxon>Eukaryota</taxon>
        <taxon>Fungi</taxon>
        <taxon>Dikarya</taxon>
        <taxon>Ascomycota</taxon>
        <taxon>Pezizomycotina</taxon>
        <taxon>Sordariomycetes</taxon>
        <taxon>Sordariomycetidae</taxon>
        <taxon>Sordariales</taxon>
        <taxon>Lasiosphaeriaceae</taxon>
        <taxon>Bombardia</taxon>
    </lineage>
</organism>
<feature type="region of interest" description="Disordered" evidence="1">
    <location>
        <begin position="91"/>
        <end position="116"/>
    </location>
</feature>
<protein>
    <recommendedName>
        <fullName evidence="4">CipC-like antibiotic response protein</fullName>
    </recommendedName>
</protein>
<name>A0AA40BWB3_9PEZI</name>
<dbReference type="PANTHER" id="PTHR37450:SF1">
    <property type="entry name" value="CIPC PROTEIN"/>
    <property type="match status" value="1"/>
</dbReference>